<reference evidence="6" key="1">
    <citation type="journal article" date="2020" name="mSystems">
        <title>Genome- and Community-Level Interaction Insights into Carbon Utilization and Element Cycling Functions of Hydrothermarchaeota in Hydrothermal Sediment.</title>
        <authorList>
            <person name="Zhou Z."/>
            <person name="Liu Y."/>
            <person name="Xu W."/>
            <person name="Pan J."/>
            <person name="Luo Z.H."/>
            <person name="Li M."/>
        </authorList>
    </citation>
    <scope>NUCLEOTIDE SEQUENCE [LARGE SCALE GENOMIC DNA]</scope>
    <source>
        <strain evidence="6">HyVt-527</strain>
    </source>
</reference>
<dbReference type="Gene3D" id="3.40.50.150">
    <property type="entry name" value="Vaccinia Virus protein VP39"/>
    <property type="match status" value="1"/>
</dbReference>
<dbReference type="InterPro" id="IPR004498">
    <property type="entry name" value="Ribosomal_PrmA_MeTrfase"/>
</dbReference>
<dbReference type="PANTHER" id="PTHR43648">
    <property type="entry name" value="ELECTRON TRANSFER FLAVOPROTEIN BETA SUBUNIT LYSINE METHYLTRANSFERASE"/>
    <property type="match status" value="1"/>
</dbReference>
<protein>
    <submittedName>
        <fullName evidence="6">50S ribosomal protein L11 methyltransferase</fullName>
    </submittedName>
</protein>
<dbReference type="GO" id="GO:0005840">
    <property type="term" value="C:ribosome"/>
    <property type="evidence" value="ECO:0007669"/>
    <property type="project" value="UniProtKB-KW"/>
</dbReference>
<evidence type="ECO:0000256" key="4">
    <source>
        <dbReference type="ARBA" id="ARBA00022679"/>
    </source>
</evidence>
<keyword evidence="6" id="KW-0687">Ribonucleoprotein</keyword>
<dbReference type="InterPro" id="IPR050078">
    <property type="entry name" value="Ribosomal_L11_MeTrfase_PrmA"/>
</dbReference>
<evidence type="ECO:0000256" key="3">
    <source>
        <dbReference type="ARBA" id="ARBA00022603"/>
    </source>
</evidence>
<gene>
    <name evidence="6" type="ORF">ENJ89_05420</name>
</gene>
<dbReference type="Pfam" id="PF06325">
    <property type="entry name" value="PrmA"/>
    <property type="match status" value="1"/>
</dbReference>
<keyword evidence="2" id="KW-0963">Cytoplasm</keyword>
<dbReference type="CDD" id="cd02440">
    <property type="entry name" value="AdoMet_MTases"/>
    <property type="match status" value="1"/>
</dbReference>
<accession>A0A7V5PP53</accession>
<evidence type="ECO:0000256" key="5">
    <source>
        <dbReference type="ARBA" id="ARBA00022691"/>
    </source>
</evidence>
<evidence type="ECO:0000256" key="2">
    <source>
        <dbReference type="ARBA" id="ARBA00022490"/>
    </source>
</evidence>
<sequence length="215" mass="24372">QQLTVTALEEQDWNRAWKAYFKPERVTRRLVVCPPWEKYRPAKNERVLIINPKMAFGTGHHETTKLLLMFLEEFNPRGKTVLDIGTGSGILSIYAVMLGATDALGVDVEPAAVENAHENAELNGVSQRTDFLVGELNRVPARRYPLILANINRRVLENLAAPLKDYIEPQGVLLLSGLLVKDLPVIERHYQQQGWRVVSRKRLGEWQALALTGRE</sequence>
<dbReference type="InterPro" id="IPR029063">
    <property type="entry name" value="SAM-dependent_MTases_sf"/>
</dbReference>
<dbReference type="SUPFAM" id="SSF53335">
    <property type="entry name" value="S-adenosyl-L-methionine-dependent methyltransferases"/>
    <property type="match status" value="1"/>
</dbReference>
<comment type="caution">
    <text evidence="6">The sequence shown here is derived from an EMBL/GenBank/DDBJ whole genome shotgun (WGS) entry which is preliminary data.</text>
</comment>
<dbReference type="NCBIfam" id="TIGR00406">
    <property type="entry name" value="prmA"/>
    <property type="match status" value="1"/>
</dbReference>
<keyword evidence="5" id="KW-0949">S-adenosyl-L-methionine</keyword>
<dbReference type="NCBIfam" id="NF001785">
    <property type="entry name" value="PRK00517.2-2"/>
    <property type="match status" value="1"/>
</dbReference>
<keyword evidence="3 6" id="KW-0489">Methyltransferase</keyword>
<dbReference type="PANTHER" id="PTHR43648:SF1">
    <property type="entry name" value="ELECTRON TRANSFER FLAVOPROTEIN BETA SUBUNIT LYSINE METHYLTRANSFERASE"/>
    <property type="match status" value="1"/>
</dbReference>
<organism evidence="6">
    <name type="scientific">Caldithrix abyssi</name>
    <dbReference type="NCBI Taxonomy" id="187145"/>
    <lineage>
        <taxon>Bacteria</taxon>
        <taxon>Pseudomonadati</taxon>
        <taxon>Calditrichota</taxon>
        <taxon>Calditrichia</taxon>
        <taxon>Calditrichales</taxon>
        <taxon>Calditrichaceae</taxon>
        <taxon>Caldithrix</taxon>
    </lineage>
</organism>
<feature type="non-terminal residue" evidence="6">
    <location>
        <position position="1"/>
    </location>
</feature>
<evidence type="ECO:0000313" key="6">
    <source>
        <dbReference type="EMBL" id="HHJ52613.1"/>
    </source>
</evidence>
<keyword evidence="4" id="KW-0808">Transferase</keyword>
<name>A0A7V5PP53_CALAY</name>
<comment type="similarity">
    <text evidence="1">Belongs to the methyltransferase superfamily. PrmA family.</text>
</comment>
<dbReference type="Proteomes" id="UP000886124">
    <property type="component" value="Unassembled WGS sequence"/>
</dbReference>
<dbReference type="GO" id="GO:0008276">
    <property type="term" value="F:protein methyltransferase activity"/>
    <property type="evidence" value="ECO:0007669"/>
    <property type="project" value="InterPro"/>
</dbReference>
<dbReference type="AlphaFoldDB" id="A0A7V5PP53"/>
<dbReference type="GO" id="GO:0032259">
    <property type="term" value="P:methylation"/>
    <property type="evidence" value="ECO:0007669"/>
    <property type="project" value="UniProtKB-KW"/>
</dbReference>
<keyword evidence="6" id="KW-0689">Ribosomal protein</keyword>
<dbReference type="EMBL" id="DROD01000374">
    <property type="protein sequence ID" value="HHJ52613.1"/>
    <property type="molecule type" value="Genomic_DNA"/>
</dbReference>
<evidence type="ECO:0000256" key="1">
    <source>
        <dbReference type="ARBA" id="ARBA00009741"/>
    </source>
</evidence>
<proteinExistence type="inferred from homology"/>